<keyword evidence="6" id="KW-0964">Secreted</keyword>
<dbReference type="GO" id="GO:0005576">
    <property type="term" value="C:extracellular region"/>
    <property type="evidence" value="ECO:0007669"/>
    <property type="project" value="UniProtKB-SubCell"/>
</dbReference>
<dbReference type="AlphaFoldDB" id="A0A1M7RN20"/>
<evidence type="ECO:0000256" key="2">
    <source>
        <dbReference type="ARBA" id="ARBA00001913"/>
    </source>
</evidence>
<dbReference type="STRING" id="134849.SAMN05443668_12550"/>
<keyword evidence="7" id="KW-0732">Signal</keyword>
<reference evidence="12 13" key="1">
    <citation type="submission" date="2016-11" db="EMBL/GenBank/DDBJ databases">
        <authorList>
            <person name="Jaros S."/>
            <person name="Januszkiewicz K."/>
            <person name="Wedrychowicz H."/>
        </authorList>
    </citation>
    <scope>NUCLEOTIDE SEQUENCE [LARGE SCALE GENOMIC DNA]</scope>
    <source>
        <strain evidence="12 13">DSM 46144</strain>
    </source>
</reference>
<dbReference type="Pfam" id="PF06439">
    <property type="entry name" value="3keto-disac_hyd"/>
    <property type="match status" value="1"/>
</dbReference>
<evidence type="ECO:0000256" key="10">
    <source>
        <dbReference type="SAM" id="MobiDB-lite"/>
    </source>
</evidence>
<name>A0A1M7RN20_9ACTN</name>
<evidence type="ECO:0000256" key="1">
    <source>
        <dbReference type="ARBA" id="ARBA00000695"/>
    </source>
</evidence>
<dbReference type="GO" id="GO:0016787">
    <property type="term" value="F:hydrolase activity"/>
    <property type="evidence" value="ECO:0007669"/>
    <property type="project" value="InterPro"/>
</dbReference>
<dbReference type="Gene3D" id="2.160.20.10">
    <property type="entry name" value="Single-stranded right-handed beta-helix, Pectin lyase-like"/>
    <property type="match status" value="1"/>
</dbReference>
<keyword evidence="9 12" id="KW-0456">Lyase</keyword>
<evidence type="ECO:0000256" key="4">
    <source>
        <dbReference type="ARBA" id="ARBA00006463"/>
    </source>
</evidence>
<protein>
    <recommendedName>
        <fullName evidence="5">pectate lyase</fullName>
        <ecNumber evidence="5">4.2.2.2</ecNumber>
    </recommendedName>
</protein>
<dbReference type="InterPro" id="IPR004898">
    <property type="entry name" value="Pectate_lyase_PlyH/PlyE-like"/>
</dbReference>
<gene>
    <name evidence="12" type="ORF">SAMN05443668_12550</name>
</gene>
<keyword evidence="8" id="KW-0106">Calcium</keyword>
<feature type="region of interest" description="Disordered" evidence="10">
    <location>
        <begin position="211"/>
        <end position="266"/>
    </location>
</feature>
<dbReference type="GO" id="GO:0030570">
    <property type="term" value="F:pectate lyase activity"/>
    <property type="evidence" value="ECO:0007669"/>
    <property type="project" value="UniProtKB-EC"/>
</dbReference>
<evidence type="ECO:0000256" key="7">
    <source>
        <dbReference type="ARBA" id="ARBA00022729"/>
    </source>
</evidence>
<evidence type="ECO:0000256" key="5">
    <source>
        <dbReference type="ARBA" id="ARBA00012272"/>
    </source>
</evidence>
<comment type="subcellular location">
    <subcellularLocation>
        <location evidence="3">Secreted</location>
    </subcellularLocation>
</comment>
<comment type="catalytic activity">
    <reaction evidence="1">
        <text>Eliminative cleavage of (1-&gt;4)-alpha-D-galacturonan to give oligosaccharides with 4-deoxy-alpha-D-galact-4-enuronosyl groups at their non-reducing ends.</text>
        <dbReference type="EC" id="4.2.2.2"/>
    </reaction>
</comment>
<dbReference type="EMBL" id="FRCS01000025">
    <property type="protein sequence ID" value="SHN47590.1"/>
    <property type="molecule type" value="Genomic_DNA"/>
</dbReference>
<comment type="cofactor">
    <cofactor evidence="2">
        <name>Ca(2+)</name>
        <dbReference type="ChEBI" id="CHEBI:29108"/>
    </cofactor>
</comment>
<dbReference type="SUPFAM" id="SSF49899">
    <property type="entry name" value="Concanavalin A-like lectins/glucanases"/>
    <property type="match status" value="1"/>
</dbReference>
<dbReference type="SUPFAM" id="SSF51126">
    <property type="entry name" value="Pectin lyase-like"/>
    <property type="match status" value="1"/>
</dbReference>
<evidence type="ECO:0000313" key="12">
    <source>
        <dbReference type="EMBL" id="SHN47590.1"/>
    </source>
</evidence>
<dbReference type="Pfam" id="PF03211">
    <property type="entry name" value="Pectate_lyase"/>
    <property type="match status" value="1"/>
</dbReference>
<dbReference type="Gene3D" id="2.60.120.560">
    <property type="entry name" value="Exo-inulinase, domain 1"/>
    <property type="match status" value="1"/>
</dbReference>
<feature type="domain" description="3-keto-alpha-glucoside-1,2-lyase/3-keto-2-hydroxy-glucal hydratase" evidence="11">
    <location>
        <begin position="43"/>
        <end position="207"/>
    </location>
</feature>
<accession>A0A1M7RN20</accession>
<keyword evidence="13" id="KW-1185">Reference proteome</keyword>
<evidence type="ECO:0000259" key="11">
    <source>
        <dbReference type="Pfam" id="PF06439"/>
    </source>
</evidence>
<evidence type="ECO:0000256" key="6">
    <source>
        <dbReference type="ARBA" id="ARBA00022525"/>
    </source>
</evidence>
<dbReference type="Proteomes" id="UP000184440">
    <property type="component" value="Unassembled WGS sequence"/>
</dbReference>
<dbReference type="InterPro" id="IPR010496">
    <property type="entry name" value="AL/BT2_dom"/>
</dbReference>
<evidence type="ECO:0000256" key="9">
    <source>
        <dbReference type="ARBA" id="ARBA00023239"/>
    </source>
</evidence>
<proteinExistence type="inferred from homology"/>
<evidence type="ECO:0000256" key="3">
    <source>
        <dbReference type="ARBA" id="ARBA00004613"/>
    </source>
</evidence>
<dbReference type="PANTHER" id="PTHR33407:SF9">
    <property type="entry name" value="PECTATE LYASE F-RELATED"/>
    <property type="match status" value="1"/>
</dbReference>
<feature type="region of interest" description="Disordered" evidence="10">
    <location>
        <begin position="457"/>
        <end position="488"/>
    </location>
</feature>
<comment type="similarity">
    <text evidence="4">Belongs to the polysaccharide lyase 3 family.</text>
</comment>
<dbReference type="GO" id="GO:0045490">
    <property type="term" value="P:pectin catabolic process"/>
    <property type="evidence" value="ECO:0007669"/>
    <property type="project" value="TreeGrafter"/>
</dbReference>
<dbReference type="InterPro" id="IPR013320">
    <property type="entry name" value="ConA-like_dom_sf"/>
</dbReference>
<sequence>MAQHGRRSARRWAIGTVAVGALLAGSVAIGVSASAGASFSDDFEDGKSDGWSKSGGTWSVVSDDSRVLRQANAGSEHARFFAGDSDWTDYTLQARVKPTGYGTGTDSAVTIAARATSATTFVRLALLPGNRAQLQAVSSGAVRVLATASVGTGTGTWHAVTLQVSGDRTTATVDGTTVGTASGGLPARGRIGLSTLRATAAFDDVSVAAGGTVTQPAPTTPVPTAATAPASPTATIGSATATTAPSPTKSTSASATPTTSATTAAAWPTATGSVKVDETTEVSGTLDGGLKRYFGIGDGGQSESQDPMFELANGATLRNVIIGAPAGDGVHCTGSCTLINVWWEDVGEDAATFKGNASATYLVDGGGARSASDKVFQHNGGGTLTIRNFQVEDAGKLYRACGNCSTSYERHVVLDRITVTNTKTVAGINSNFGDTATLTNITVVGDAKKSTKICTRFQGTTPGNEPTQLGSGPDGTSCRYSESDITWR</sequence>
<evidence type="ECO:0000313" key="13">
    <source>
        <dbReference type="Proteomes" id="UP000184440"/>
    </source>
</evidence>
<dbReference type="EC" id="4.2.2.2" evidence="5"/>
<evidence type="ECO:0000256" key="8">
    <source>
        <dbReference type="ARBA" id="ARBA00022837"/>
    </source>
</evidence>
<feature type="compositionally biased region" description="Polar residues" evidence="10">
    <location>
        <begin position="457"/>
        <end position="470"/>
    </location>
</feature>
<organism evidence="12 13">
    <name type="scientific">Cryptosporangium aurantiacum</name>
    <dbReference type="NCBI Taxonomy" id="134849"/>
    <lineage>
        <taxon>Bacteria</taxon>
        <taxon>Bacillati</taxon>
        <taxon>Actinomycetota</taxon>
        <taxon>Actinomycetes</taxon>
        <taxon>Cryptosporangiales</taxon>
        <taxon>Cryptosporangiaceae</taxon>
        <taxon>Cryptosporangium</taxon>
    </lineage>
</organism>
<dbReference type="InterPro" id="IPR012334">
    <property type="entry name" value="Pectin_lyas_fold"/>
</dbReference>
<dbReference type="InterPro" id="IPR011050">
    <property type="entry name" value="Pectin_lyase_fold/virulence"/>
</dbReference>
<dbReference type="PANTHER" id="PTHR33407">
    <property type="entry name" value="PECTATE LYASE F-RELATED"/>
    <property type="match status" value="1"/>
</dbReference>